<keyword evidence="2" id="KW-0863">Zinc-finger</keyword>
<protein>
    <recommendedName>
        <fullName evidence="4">CCHC-type domain-containing protein</fullName>
    </recommendedName>
</protein>
<dbReference type="GO" id="GO:0008270">
    <property type="term" value="F:zinc ion binding"/>
    <property type="evidence" value="ECO:0007669"/>
    <property type="project" value="UniProtKB-KW"/>
</dbReference>
<dbReference type="Pfam" id="PF00098">
    <property type="entry name" value="zf-CCHC"/>
    <property type="match status" value="1"/>
</dbReference>
<keyword evidence="1" id="KW-0507">mRNA processing</keyword>
<feature type="region of interest" description="Disordered" evidence="3">
    <location>
        <begin position="154"/>
        <end position="198"/>
    </location>
</feature>
<evidence type="ECO:0000259" key="4">
    <source>
        <dbReference type="PROSITE" id="PS50158"/>
    </source>
</evidence>
<dbReference type="SUPFAM" id="SSF57756">
    <property type="entry name" value="Retrovirus zinc finger-like domains"/>
    <property type="match status" value="1"/>
</dbReference>
<feature type="compositionally biased region" description="Basic and acidic residues" evidence="3">
    <location>
        <begin position="174"/>
        <end position="198"/>
    </location>
</feature>
<evidence type="ECO:0000313" key="5">
    <source>
        <dbReference type="EMBL" id="MBW0542038.1"/>
    </source>
</evidence>
<evidence type="ECO:0000256" key="1">
    <source>
        <dbReference type="ARBA" id="ARBA00022664"/>
    </source>
</evidence>
<keyword evidence="2" id="KW-0479">Metal-binding</keyword>
<dbReference type="SMART" id="SM00343">
    <property type="entry name" value="ZnF_C2HC"/>
    <property type="match status" value="1"/>
</dbReference>
<evidence type="ECO:0000256" key="3">
    <source>
        <dbReference type="SAM" id="MobiDB-lite"/>
    </source>
</evidence>
<dbReference type="AlphaFoldDB" id="A0A9Q3FQF6"/>
<feature type="compositionally biased region" description="Acidic residues" evidence="3">
    <location>
        <begin position="547"/>
        <end position="558"/>
    </location>
</feature>
<keyword evidence="2" id="KW-0862">Zinc</keyword>
<dbReference type="GO" id="GO:0003676">
    <property type="term" value="F:nucleic acid binding"/>
    <property type="evidence" value="ECO:0007669"/>
    <property type="project" value="InterPro"/>
</dbReference>
<dbReference type="EMBL" id="AVOT02046719">
    <property type="protein sequence ID" value="MBW0542038.1"/>
    <property type="molecule type" value="Genomic_DNA"/>
</dbReference>
<name>A0A9Q3FQF6_9BASI</name>
<evidence type="ECO:0000256" key="2">
    <source>
        <dbReference type="PROSITE-ProRule" id="PRU00047"/>
    </source>
</evidence>
<dbReference type="InterPro" id="IPR036875">
    <property type="entry name" value="Znf_CCHC_sf"/>
</dbReference>
<reference evidence="5" key="1">
    <citation type="submission" date="2021-03" db="EMBL/GenBank/DDBJ databases">
        <title>Draft genome sequence of rust myrtle Austropuccinia psidii MF-1, a brazilian biotype.</title>
        <authorList>
            <person name="Quecine M.C."/>
            <person name="Pachon D.M.R."/>
            <person name="Bonatelli M.L."/>
            <person name="Correr F.H."/>
            <person name="Franceschini L.M."/>
            <person name="Leite T.F."/>
            <person name="Margarido G.R.A."/>
            <person name="Almeida C.A."/>
            <person name="Ferrarezi J.A."/>
            <person name="Labate C.A."/>
        </authorList>
    </citation>
    <scope>NUCLEOTIDE SEQUENCE</scope>
    <source>
        <strain evidence="5">MF-1</strain>
    </source>
</reference>
<feature type="region of interest" description="Disordered" evidence="3">
    <location>
        <begin position="541"/>
        <end position="575"/>
    </location>
</feature>
<feature type="domain" description="CCHC-type" evidence="4">
    <location>
        <begin position="518"/>
        <end position="533"/>
    </location>
</feature>
<dbReference type="PROSITE" id="PS50158">
    <property type="entry name" value="ZF_CCHC"/>
    <property type="match status" value="1"/>
</dbReference>
<accession>A0A9Q3FQF6</accession>
<sequence length="575" mass="66383">MCFLYTSETLASKGTNQRTEKACPEPEDLEEETLDTVVDGKTLREIIHTLPFTFQFNRNLKLEDWKDMDQVLQLHQLLKDLFQYSMDNKRFNLASHWAEIGASCHKICLKEIDFRDLMVITKGWNPTRQFRLLEVKENRIRENQASIQAIEEQLTQTGNTKIPSGSQGAGKTSSPEKTKIQGQKQDHLQPEEERVRPNDPEAVVFGEKSSQDPEVVVNSYRISSLINKNITPTRIDHNVVTPESNLHSDALWLQMSQFAEKTQKQFSELQEIHERLKTLIASIENIFKTLQEGHAQLSKASEDTNIRLNLVFEEQHHSKRDRDCMDQHINKLFNVYHNMKPQPQVHVMDNPYHQYEIKPDAMLMNKARFPSQHEDGDNMSYSEKEALKQLPEASSSPKFSGTGEYDHMELINYIDGLFIGAPSIPDYWITARLNTEFKGHASIWYTEIKEIHGRSQIIQKYSNDDIANTLQEVRKRTNIGKYTPYKSSGFKEKQPFSVEFKDKPIERVAEVTKKKNSCHNCGSKDHYANNCPKAKEKVYAIEKVPEEESPTEDSDSDSMGDAIREQSDDDQDPRE</sequence>
<dbReference type="InterPro" id="IPR001878">
    <property type="entry name" value="Znf_CCHC"/>
</dbReference>
<proteinExistence type="predicted"/>
<organism evidence="5 6">
    <name type="scientific">Austropuccinia psidii MF-1</name>
    <dbReference type="NCBI Taxonomy" id="1389203"/>
    <lineage>
        <taxon>Eukaryota</taxon>
        <taxon>Fungi</taxon>
        <taxon>Dikarya</taxon>
        <taxon>Basidiomycota</taxon>
        <taxon>Pucciniomycotina</taxon>
        <taxon>Pucciniomycetes</taxon>
        <taxon>Pucciniales</taxon>
        <taxon>Sphaerophragmiaceae</taxon>
        <taxon>Austropuccinia</taxon>
    </lineage>
</organism>
<dbReference type="GO" id="GO:0006397">
    <property type="term" value="P:mRNA processing"/>
    <property type="evidence" value="ECO:0007669"/>
    <property type="project" value="UniProtKB-KW"/>
</dbReference>
<feature type="compositionally biased region" description="Polar residues" evidence="3">
    <location>
        <begin position="154"/>
        <end position="173"/>
    </location>
</feature>
<evidence type="ECO:0000313" key="6">
    <source>
        <dbReference type="Proteomes" id="UP000765509"/>
    </source>
</evidence>
<comment type="caution">
    <text evidence="5">The sequence shown here is derived from an EMBL/GenBank/DDBJ whole genome shotgun (WGS) entry which is preliminary data.</text>
</comment>
<keyword evidence="6" id="KW-1185">Reference proteome</keyword>
<gene>
    <name evidence="5" type="ORF">O181_081753</name>
</gene>
<dbReference type="Gene3D" id="4.10.60.10">
    <property type="entry name" value="Zinc finger, CCHC-type"/>
    <property type="match status" value="1"/>
</dbReference>
<dbReference type="Proteomes" id="UP000765509">
    <property type="component" value="Unassembled WGS sequence"/>
</dbReference>